<dbReference type="Pfam" id="PF00149">
    <property type="entry name" value="Metallophos"/>
    <property type="match status" value="1"/>
</dbReference>
<evidence type="ECO:0000313" key="3">
    <source>
        <dbReference type="EMBL" id="SFJ65817.1"/>
    </source>
</evidence>
<dbReference type="SUPFAM" id="SSF56300">
    <property type="entry name" value="Metallo-dependent phosphatases"/>
    <property type="match status" value="1"/>
</dbReference>
<feature type="region of interest" description="Disordered" evidence="1">
    <location>
        <begin position="469"/>
        <end position="504"/>
    </location>
</feature>
<dbReference type="Proteomes" id="UP000182829">
    <property type="component" value="Unassembled WGS sequence"/>
</dbReference>
<dbReference type="Gene3D" id="3.60.21.10">
    <property type="match status" value="1"/>
</dbReference>
<dbReference type="AlphaFoldDB" id="A0A1I3T8I1"/>
<dbReference type="InterPro" id="IPR029052">
    <property type="entry name" value="Metallo-depent_PP-like"/>
</dbReference>
<dbReference type="EMBL" id="FORO01000053">
    <property type="protein sequence ID" value="SFJ65817.1"/>
    <property type="molecule type" value="Genomic_DNA"/>
</dbReference>
<dbReference type="OMA" id="WYGSAAP"/>
<dbReference type="PANTHER" id="PTHR30337">
    <property type="entry name" value="COMPONENT OF ATP-DEPENDENT DSDNA EXONUCLEASE"/>
    <property type="match status" value="1"/>
</dbReference>
<dbReference type="GeneID" id="14208491"/>
<evidence type="ECO:0000256" key="1">
    <source>
        <dbReference type="SAM" id="MobiDB-lite"/>
    </source>
</evidence>
<accession>A0A1I3T8I1</accession>
<reference evidence="3 4" key="1">
    <citation type="submission" date="2016-10" db="EMBL/GenBank/DDBJ databases">
        <authorList>
            <person name="de Groot N.N."/>
        </authorList>
    </citation>
    <scope>NUCLEOTIDE SEQUENCE [LARGE SCALE GENOMIC DNA]</scope>
    <source>
        <strain evidence="3 4">SP2</strain>
    </source>
</reference>
<dbReference type="RefSeq" id="WP_005580408.1">
    <property type="nucleotide sequence ID" value="NZ_FORO01000053.1"/>
</dbReference>
<name>A0A1I3T8I1_9EURY</name>
<dbReference type="InterPro" id="IPR004843">
    <property type="entry name" value="Calcineurin-like_PHP"/>
</dbReference>
<sequence>MLTFGHIADTHLGHRQYGLKQREDDMVSTTRAAFQEMVEERGTDVIVLPGDLFHSRDLRPKVLHQTEQELDQIPDDVPVLVSRGNHDENLTPRDVTWLNYLHQRGQIVFLKADLDADPDTARFEPYDPEEPGEYAGFYDIETAECDGPIRVFGLQWRGAKTGKALQQVANGIQATNEEYGEPAFTVLLGHFGMEDEVPTLGGTVTHTELREVKEVVDYLALGHIHKRYEAGDWIYNPGSPEAHNTREGRDDWEHGYYSVSLNADASEGDESVSYEVAHHESKRRPYYRIEFDVTPYESPGELESAFQEHVQNEQTTVKEYCEQSKYTAHGEPREAILDLRFTGTLQFSRGDFRTDELAAYAEETCEALYVQVNTGIRTANVQQLISEIDEGEVFKDGQLNTAALEDSVFETIAQESVYAENASDVADVLGDAHQMAQAEEAVEDIQDSVSSARRDLFPELADDVVLDIDEDPFDDGDAAETASDAVETEESRAEADEAAEVMNE</sequence>
<gene>
    <name evidence="3" type="ORF">SAMN05443661_15311</name>
</gene>
<organism evidence="3 4">
    <name type="scientific">Natronobacterium gregoryi</name>
    <dbReference type="NCBI Taxonomy" id="44930"/>
    <lineage>
        <taxon>Archaea</taxon>
        <taxon>Methanobacteriati</taxon>
        <taxon>Methanobacteriota</taxon>
        <taxon>Stenosarchaea group</taxon>
        <taxon>Halobacteria</taxon>
        <taxon>Halobacteriales</taxon>
        <taxon>Natrialbaceae</taxon>
        <taxon>Natronobacterium</taxon>
    </lineage>
</organism>
<dbReference type="InterPro" id="IPR050535">
    <property type="entry name" value="DNA_Repair-Maintenance_Comp"/>
</dbReference>
<evidence type="ECO:0000313" key="4">
    <source>
        <dbReference type="Proteomes" id="UP000182829"/>
    </source>
</evidence>
<keyword evidence="3" id="KW-0269">Exonuclease</keyword>
<evidence type="ECO:0000259" key="2">
    <source>
        <dbReference type="Pfam" id="PF00149"/>
    </source>
</evidence>
<feature type="domain" description="Calcineurin-like phosphoesterase" evidence="2">
    <location>
        <begin position="3"/>
        <end position="226"/>
    </location>
</feature>
<feature type="compositionally biased region" description="Acidic residues" evidence="1">
    <location>
        <begin position="469"/>
        <end position="478"/>
    </location>
</feature>
<keyword evidence="3" id="KW-0540">Nuclease</keyword>
<protein>
    <submittedName>
        <fullName evidence="3">DNA repair exonuclease SbcCD nuclease subunit</fullName>
    </submittedName>
</protein>
<dbReference type="GO" id="GO:0004527">
    <property type="term" value="F:exonuclease activity"/>
    <property type="evidence" value="ECO:0007669"/>
    <property type="project" value="UniProtKB-KW"/>
</dbReference>
<keyword evidence="3" id="KW-0378">Hydrolase</keyword>
<proteinExistence type="predicted"/>
<dbReference type="PANTHER" id="PTHR30337:SF0">
    <property type="entry name" value="NUCLEASE SBCCD SUBUNIT D"/>
    <property type="match status" value="1"/>
</dbReference>
<dbReference type="OrthoDB" id="11638at2157"/>